<dbReference type="PROSITE" id="PS50041">
    <property type="entry name" value="C_TYPE_LECTIN_2"/>
    <property type="match status" value="1"/>
</dbReference>
<dbReference type="SUPFAM" id="SSF56436">
    <property type="entry name" value="C-type lectin-like"/>
    <property type="match status" value="1"/>
</dbReference>
<evidence type="ECO:0000256" key="4">
    <source>
        <dbReference type="ARBA" id="ARBA00022968"/>
    </source>
</evidence>
<dbReference type="GO" id="GO:0046703">
    <property type="term" value="F:natural killer cell lectin-like receptor binding"/>
    <property type="evidence" value="ECO:0007669"/>
    <property type="project" value="TreeGrafter"/>
</dbReference>
<evidence type="ECO:0000256" key="6">
    <source>
        <dbReference type="ARBA" id="ARBA00023136"/>
    </source>
</evidence>
<sequence>MDVLLSCIPSSQMTAAKIKEASTGLLKTDVTTPDSLKDVEIGKKVQGKCLRIISAESPAKLYCCYGVIAVLTVTVLSLSVALSLSGRPVTENSGPCYATCPKDWIGFGNKCYYFSEEMRNWTFSQTSCMALEAHLAIHESQEELNFLKRYKGPSDHWIGLHRESPEDPWMWTDNTEYNNLVLTQGGGEYAYLNDSGISSAKDYIHKKWICRKSKICTSQCPEILNPG</sequence>
<keyword evidence="5" id="KW-1133">Transmembrane helix</keyword>
<dbReference type="GO" id="GO:0030246">
    <property type="term" value="F:carbohydrate binding"/>
    <property type="evidence" value="ECO:0007669"/>
    <property type="project" value="UniProtKB-KW"/>
</dbReference>
<dbReference type="InterPro" id="IPR016186">
    <property type="entry name" value="C-type_lectin-like/link_sf"/>
</dbReference>
<dbReference type="SMART" id="SM00034">
    <property type="entry name" value="CLECT"/>
    <property type="match status" value="1"/>
</dbReference>
<feature type="domain" description="C-type lectin" evidence="7">
    <location>
        <begin position="107"/>
        <end position="179"/>
    </location>
</feature>
<evidence type="ECO:0000256" key="3">
    <source>
        <dbReference type="ARBA" id="ARBA00022734"/>
    </source>
</evidence>
<dbReference type="PANTHER" id="PTHR45710:SF35">
    <property type="entry name" value="C-TYPE LECTIN DOMAIN FAMILY 2 MEMBER D"/>
    <property type="match status" value="1"/>
</dbReference>
<dbReference type="InterPro" id="IPR001304">
    <property type="entry name" value="C-type_lectin-like"/>
</dbReference>
<evidence type="ECO:0000313" key="9">
    <source>
        <dbReference type="Proteomes" id="UP000030759"/>
    </source>
</evidence>
<keyword evidence="4" id="KW-0735">Signal-anchor</keyword>
<dbReference type="AlphaFoldDB" id="A0A061HZH6"/>
<evidence type="ECO:0000259" key="7">
    <source>
        <dbReference type="PROSITE" id="PS50041"/>
    </source>
</evidence>
<accession>A0A061HZH6</accession>
<keyword evidence="2" id="KW-0812">Transmembrane</keyword>
<comment type="subcellular location">
    <subcellularLocation>
        <location evidence="1">Cell membrane</location>
        <topology evidence="1">Single-pass type II membrane protein</topology>
    </subcellularLocation>
</comment>
<keyword evidence="6" id="KW-0472">Membrane</keyword>
<evidence type="ECO:0000256" key="1">
    <source>
        <dbReference type="ARBA" id="ARBA00004401"/>
    </source>
</evidence>
<evidence type="ECO:0000313" key="8">
    <source>
        <dbReference type="EMBL" id="ERE66091.1"/>
    </source>
</evidence>
<name>A0A061HZH6_CRIGR</name>
<keyword evidence="3 8" id="KW-0430">Lectin</keyword>
<dbReference type="PANTHER" id="PTHR45710">
    <property type="entry name" value="C-TYPE LECTIN DOMAIN-CONTAINING PROTEIN 180"/>
    <property type="match status" value="1"/>
</dbReference>
<dbReference type="EMBL" id="KE682798">
    <property type="protein sequence ID" value="ERE66091.1"/>
    <property type="molecule type" value="Genomic_DNA"/>
</dbReference>
<reference evidence="9" key="1">
    <citation type="journal article" date="2013" name="Nat. Biotechnol.">
        <title>Chinese hamster genome sequenced from sorted chromosomes.</title>
        <authorList>
            <person name="Brinkrolf K."/>
            <person name="Rupp O."/>
            <person name="Laux H."/>
            <person name="Kollin F."/>
            <person name="Ernst W."/>
            <person name="Linke B."/>
            <person name="Kofler R."/>
            <person name="Romand S."/>
            <person name="Hesse F."/>
            <person name="Budach W.E."/>
            <person name="Galosy S."/>
            <person name="Muller D."/>
            <person name="Noll T."/>
            <person name="Wienberg J."/>
            <person name="Jostock T."/>
            <person name="Leonard M."/>
            <person name="Grillari J."/>
            <person name="Tauch A."/>
            <person name="Goesmann A."/>
            <person name="Helk B."/>
            <person name="Mott J.E."/>
            <person name="Puhler A."/>
            <person name="Borth N."/>
        </authorList>
    </citation>
    <scope>NUCLEOTIDE SEQUENCE [LARGE SCALE GENOMIC DNA]</scope>
    <source>
        <strain evidence="9">17A/GY</strain>
    </source>
</reference>
<dbReference type="CDD" id="cd03593">
    <property type="entry name" value="CLECT_NK_receptors_like"/>
    <property type="match status" value="1"/>
</dbReference>
<evidence type="ECO:0000256" key="5">
    <source>
        <dbReference type="ARBA" id="ARBA00022989"/>
    </source>
</evidence>
<protein>
    <submittedName>
        <fullName evidence="8">C-type lectin domain family 2 member E-like protein</fullName>
    </submittedName>
</protein>
<dbReference type="InterPro" id="IPR016187">
    <property type="entry name" value="CTDL_fold"/>
</dbReference>
<dbReference type="InterPro" id="IPR033992">
    <property type="entry name" value="NKR-like_CTLD"/>
</dbReference>
<dbReference type="GO" id="GO:0009897">
    <property type="term" value="C:external side of plasma membrane"/>
    <property type="evidence" value="ECO:0007669"/>
    <property type="project" value="TreeGrafter"/>
</dbReference>
<dbReference type="Gene3D" id="3.10.100.10">
    <property type="entry name" value="Mannose-Binding Protein A, subunit A"/>
    <property type="match status" value="1"/>
</dbReference>
<dbReference type="Pfam" id="PF00059">
    <property type="entry name" value="Lectin_C"/>
    <property type="match status" value="1"/>
</dbReference>
<organism evidence="8 9">
    <name type="scientific">Cricetulus griseus</name>
    <name type="common">Chinese hamster</name>
    <name type="synonym">Cricetulus barabensis griseus</name>
    <dbReference type="NCBI Taxonomy" id="10029"/>
    <lineage>
        <taxon>Eukaryota</taxon>
        <taxon>Metazoa</taxon>
        <taxon>Chordata</taxon>
        <taxon>Craniata</taxon>
        <taxon>Vertebrata</taxon>
        <taxon>Euteleostomi</taxon>
        <taxon>Mammalia</taxon>
        <taxon>Eutheria</taxon>
        <taxon>Euarchontoglires</taxon>
        <taxon>Glires</taxon>
        <taxon>Rodentia</taxon>
        <taxon>Myomorpha</taxon>
        <taxon>Muroidea</taxon>
        <taxon>Cricetidae</taxon>
        <taxon>Cricetinae</taxon>
        <taxon>Cricetulus</taxon>
    </lineage>
</organism>
<dbReference type="Proteomes" id="UP000030759">
    <property type="component" value="Unassembled WGS sequence"/>
</dbReference>
<gene>
    <name evidence="8" type="ORF">H671_8g19705</name>
</gene>
<proteinExistence type="predicted"/>
<evidence type="ECO:0000256" key="2">
    <source>
        <dbReference type="ARBA" id="ARBA00022692"/>
    </source>
</evidence>
<dbReference type="InterPro" id="IPR050828">
    <property type="entry name" value="C-type_lectin/matrix_domain"/>
</dbReference>